<gene>
    <name evidence="2" type="ORF">GGE12_000180</name>
</gene>
<sequence>MQVSLLIATMFMATVSSKLPEGFSTGGTLYADCLSSREFVRGYVTGWLEKWGRDESLARRNLETPPFRAERMVDGAYFGQSVGMNFCLPTNVSAKEIADDLCRFLKANPAAHDATGDDLMMVWMKGRFECNGR</sequence>
<dbReference type="EMBL" id="JACIGM010000001">
    <property type="protein sequence ID" value="MBB4272438.1"/>
    <property type="molecule type" value="Genomic_DNA"/>
</dbReference>
<reference evidence="2 3" key="1">
    <citation type="submission" date="2020-08" db="EMBL/GenBank/DDBJ databases">
        <title>Genomic Encyclopedia of Type Strains, Phase IV (KMG-V): Genome sequencing to study the core and pangenomes of soil and plant-associated prokaryotes.</title>
        <authorList>
            <person name="Whitman W."/>
        </authorList>
    </citation>
    <scope>NUCLEOTIDE SEQUENCE [LARGE SCALE GENOMIC DNA]</scope>
    <source>
        <strain evidence="2 3">SEMIA 402</strain>
    </source>
</reference>
<dbReference type="AlphaFoldDB" id="A0A7W6WCF3"/>
<evidence type="ECO:0000259" key="1">
    <source>
        <dbReference type="Pfam" id="PF18602"/>
    </source>
</evidence>
<organism evidence="2 3">
    <name type="scientific">Rhizobium mongolense</name>
    <dbReference type="NCBI Taxonomy" id="57676"/>
    <lineage>
        <taxon>Bacteria</taxon>
        <taxon>Pseudomonadati</taxon>
        <taxon>Pseudomonadota</taxon>
        <taxon>Alphaproteobacteria</taxon>
        <taxon>Hyphomicrobiales</taxon>
        <taxon>Rhizobiaceae</taxon>
        <taxon>Rhizobium/Agrobacterium group</taxon>
        <taxon>Rhizobium</taxon>
    </lineage>
</organism>
<dbReference type="Pfam" id="PF18602">
    <property type="entry name" value="Rap1a"/>
    <property type="match status" value="1"/>
</dbReference>
<accession>A0A7W6WCF3</accession>
<dbReference type="Proteomes" id="UP000533641">
    <property type="component" value="Unassembled WGS sequence"/>
</dbReference>
<comment type="caution">
    <text evidence="2">The sequence shown here is derived from an EMBL/GenBank/DDBJ whole genome shotgun (WGS) entry which is preliminary data.</text>
</comment>
<feature type="domain" description="Rap1a immunity protein" evidence="1">
    <location>
        <begin position="25"/>
        <end position="130"/>
    </location>
</feature>
<dbReference type="InterPro" id="IPR041238">
    <property type="entry name" value="Rap1a"/>
</dbReference>
<dbReference type="RefSeq" id="WP_312865907.1">
    <property type="nucleotide sequence ID" value="NZ_JACIGM010000001.1"/>
</dbReference>
<protein>
    <recommendedName>
        <fullName evidence="1">Rap1a immunity protein domain-containing protein</fullName>
    </recommendedName>
</protein>
<evidence type="ECO:0000313" key="2">
    <source>
        <dbReference type="EMBL" id="MBB4272438.1"/>
    </source>
</evidence>
<evidence type="ECO:0000313" key="3">
    <source>
        <dbReference type="Proteomes" id="UP000533641"/>
    </source>
</evidence>
<name>A0A7W6WCF3_9HYPH</name>
<proteinExistence type="predicted"/>